<gene>
    <name evidence="2" type="ORF">V1633_29675</name>
</gene>
<dbReference type="Proteomes" id="UP001332243">
    <property type="component" value="Unassembled WGS sequence"/>
</dbReference>
<dbReference type="SMART" id="SM00860">
    <property type="entry name" value="SMI1_KNR4"/>
    <property type="match status" value="1"/>
</dbReference>
<comment type="caution">
    <text evidence="2">The sequence shown here is derived from an EMBL/GenBank/DDBJ whole genome shotgun (WGS) entry which is preliminary data.</text>
</comment>
<evidence type="ECO:0000313" key="3">
    <source>
        <dbReference type="Proteomes" id="UP001332243"/>
    </source>
</evidence>
<keyword evidence="3" id="KW-1185">Reference proteome</keyword>
<dbReference type="InterPro" id="IPR037883">
    <property type="entry name" value="Knr4/Smi1-like_sf"/>
</dbReference>
<dbReference type="SUPFAM" id="SSF160631">
    <property type="entry name" value="SMI1/KNR4-like"/>
    <property type="match status" value="1"/>
</dbReference>
<dbReference type="EMBL" id="JAZGQK010000030">
    <property type="protein sequence ID" value="MEE6262656.1"/>
    <property type="molecule type" value="Genomic_DNA"/>
</dbReference>
<reference evidence="2 3" key="1">
    <citation type="submission" date="2024-01" db="EMBL/GenBank/DDBJ databases">
        <title>Genome insights into Plantactinospora sonchi sp. nov.</title>
        <authorList>
            <person name="Wang L."/>
        </authorList>
    </citation>
    <scope>NUCLEOTIDE SEQUENCE [LARGE SCALE GENOMIC DNA]</scope>
    <source>
        <strain evidence="2 3">NEAU-QY2</strain>
    </source>
</reference>
<evidence type="ECO:0000259" key="1">
    <source>
        <dbReference type="SMART" id="SM00860"/>
    </source>
</evidence>
<dbReference type="InterPro" id="IPR018958">
    <property type="entry name" value="Knr4/Smi1-like_dom"/>
</dbReference>
<dbReference type="RefSeq" id="WP_331217587.1">
    <property type="nucleotide sequence ID" value="NZ_JAZGQK010000030.1"/>
</dbReference>
<proteinExistence type="predicted"/>
<sequence length="214" mass="25167">MQSINWPEIRERLLRMTPPEDHTWGDPEAPLTSAELDELQHQIGVELPTDYQRFLRHVGRGGPGPFFGILPVRKVEGRWVWCGDRYQYSPVHLAEPFPLRVSDWRVQADLETEYPDWFSFARQANYEDAVQAWHDRELDVVFDPRRTYGAIPICDEGCGLREWLVVTGPERGHIWLDHRVDGRGLTPAWLPHHRRVTFGQWYLDWLETCEAAQR</sequence>
<accession>A0ABU7S2A8</accession>
<evidence type="ECO:0000313" key="2">
    <source>
        <dbReference type="EMBL" id="MEE6262656.1"/>
    </source>
</evidence>
<organism evidence="2 3">
    <name type="scientific">Plantactinospora sonchi</name>
    <dbReference type="NCBI Taxonomy" id="1544735"/>
    <lineage>
        <taxon>Bacteria</taxon>
        <taxon>Bacillati</taxon>
        <taxon>Actinomycetota</taxon>
        <taxon>Actinomycetes</taxon>
        <taxon>Micromonosporales</taxon>
        <taxon>Micromonosporaceae</taxon>
        <taxon>Plantactinospora</taxon>
    </lineage>
</organism>
<dbReference type="Pfam" id="PF09346">
    <property type="entry name" value="SMI1_KNR4"/>
    <property type="match status" value="1"/>
</dbReference>
<name>A0ABU7S2A8_9ACTN</name>
<protein>
    <submittedName>
        <fullName evidence="2">SMI1/KNR4 family protein</fullName>
    </submittedName>
</protein>
<feature type="domain" description="Knr4/Smi1-like" evidence="1">
    <location>
        <begin position="30"/>
        <end position="208"/>
    </location>
</feature>